<accession>A0A9N7UMV8</accession>
<organism evidence="2 3">
    <name type="scientific">Pleuronectes platessa</name>
    <name type="common">European plaice</name>
    <dbReference type="NCBI Taxonomy" id="8262"/>
    <lineage>
        <taxon>Eukaryota</taxon>
        <taxon>Metazoa</taxon>
        <taxon>Chordata</taxon>
        <taxon>Craniata</taxon>
        <taxon>Vertebrata</taxon>
        <taxon>Euteleostomi</taxon>
        <taxon>Actinopterygii</taxon>
        <taxon>Neopterygii</taxon>
        <taxon>Teleostei</taxon>
        <taxon>Neoteleostei</taxon>
        <taxon>Acanthomorphata</taxon>
        <taxon>Carangaria</taxon>
        <taxon>Pleuronectiformes</taxon>
        <taxon>Pleuronectoidei</taxon>
        <taxon>Pleuronectidae</taxon>
        <taxon>Pleuronectes</taxon>
    </lineage>
</organism>
<dbReference type="EMBL" id="CADEAL010001764">
    <property type="protein sequence ID" value="CAB1435345.1"/>
    <property type="molecule type" value="Genomic_DNA"/>
</dbReference>
<name>A0A9N7UMV8_PLEPL</name>
<evidence type="ECO:0000313" key="3">
    <source>
        <dbReference type="Proteomes" id="UP001153269"/>
    </source>
</evidence>
<dbReference type="Proteomes" id="UP001153269">
    <property type="component" value="Unassembled WGS sequence"/>
</dbReference>
<sequence length="266" mass="29022">MKKQQEIVFVVQLCVSCAFETSTVTFYQTARRTSVQHTSSPPGAETAARSLGPSGAEDLTCYPPSPPPPHEHKHSPHTHSDQSDPPTTTKGSTATTRYRTFNNIRVSDLTSAGGRRTTAVRGRDLQPPGRHLYSCPAARVKVDSGPQAAFTGSKKLQLNTQVKLSPLCCLFILDFLSHTLPLSSLLFLFLLPSSPSQMFSSFFFSFIFILTDDGEVRPCKQKPHVKLDPTLEVKLIAGCRGKLHFPPAPSSGNTMPPPPLVHCPLD</sequence>
<dbReference type="AlphaFoldDB" id="A0A9N7UMV8"/>
<reference evidence="2" key="1">
    <citation type="submission" date="2020-03" db="EMBL/GenBank/DDBJ databases">
        <authorList>
            <person name="Weist P."/>
        </authorList>
    </citation>
    <scope>NUCLEOTIDE SEQUENCE</scope>
</reference>
<feature type="region of interest" description="Disordered" evidence="1">
    <location>
        <begin position="31"/>
        <end position="97"/>
    </location>
</feature>
<protein>
    <submittedName>
        <fullName evidence="2">Uncharacterized protein</fullName>
    </submittedName>
</protein>
<proteinExistence type="predicted"/>
<evidence type="ECO:0000313" key="2">
    <source>
        <dbReference type="EMBL" id="CAB1435345.1"/>
    </source>
</evidence>
<feature type="compositionally biased region" description="Low complexity" evidence="1">
    <location>
        <begin position="87"/>
        <end position="97"/>
    </location>
</feature>
<comment type="caution">
    <text evidence="2">The sequence shown here is derived from an EMBL/GenBank/DDBJ whole genome shotgun (WGS) entry which is preliminary data.</text>
</comment>
<gene>
    <name evidence="2" type="ORF">PLEPLA_LOCUS23428</name>
</gene>
<keyword evidence="3" id="KW-1185">Reference proteome</keyword>
<feature type="compositionally biased region" description="Polar residues" evidence="1">
    <location>
        <begin position="31"/>
        <end position="41"/>
    </location>
</feature>
<evidence type="ECO:0000256" key="1">
    <source>
        <dbReference type="SAM" id="MobiDB-lite"/>
    </source>
</evidence>